<sequence length="282" mass="32208">MNLTKKSGIIQGKHGKSISYDYQYNSDLDNNTLPTVIFVHGFKGYKDWGAFNLVAEYFAQRGCFFFKFNFSHNGTDPGHPNEFVDLEAFGNNNFSIERSDLGVVIDFVESLKGELPLETKSLSLIGHSRGGADVLMKALEDDRVKKLVTWASVLDVENFLSEELKAKLMKEQKIEIYNGRTNQYMPIYKQFMNDLLENSDIYNLKKRLKNLWQPLLICHGTSDEAVDYVNAEKINELAPNSELFLIDDAGHTFGAKEPWEESDLPKELALLLEKTYHFLVKS</sequence>
<dbReference type="PANTHER" id="PTHR22946">
    <property type="entry name" value="DIENELACTONE HYDROLASE DOMAIN-CONTAINING PROTEIN-RELATED"/>
    <property type="match status" value="1"/>
</dbReference>
<dbReference type="Proteomes" id="UP001185092">
    <property type="component" value="Unassembled WGS sequence"/>
</dbReference>
<dbReference type="Gene3D" id="3.40.50.1820">
    <property type="entry name" value="alpha/beta hydrolase"/>
    <property type="match status" value="1"/>
</dbReference>
<dbReference type="Pfam" id="PF00561">
    <property type="entry name" value="Abhydrolase_1"/>
    <property type="match status" value="1"/>
</dbReference>
<name>A0AAE4BRH6_9BACT</name>
<dbReference type="AlphaFoldDB" id="A0AAE4BRH6"/>
<dbReference type="InterPro" id="IPR000073">
    <property type="entry name" value="AB_hydrolase_1"/>
</dbReference>
<comment type="caution">
    <text evidence="4">The sequence shown here is derived from an EMBL/GenBank/DDBJ whole genome shotgun (WGS) entry which is preliminary data.</text>
</comment>
<reference evidence="4" key="1">
    <citation type="submission" date="2023-07" db="EMBL/GenBank/DDBJ databases">
        <title>Genomic Encyclopedia of Type Strains, Phase IV (KMG-IV): sequencing the most valuable type-strain genomes for metagenomic binning, comparative biology and taxonomic classification.</title>
        <authorList>
            <person name="Goeker M."/>
        </authorList>
    </citation>
    <scope>NUCLEOTIDE SEQUENCE</scope>
    <source>
        <strain evidence="4">DSM 26174</strain>
    </source>
</reference>
<dbReference type="SUPFAM" id="SSF53474">
    <property type="entry name" value="alpha/beta-Hydrolases"/>
    <property type="match status" value="1"/>
</dbReference>
<evidence type="ECO:0000313" key="5">
    <source>
        <dbReference type="Proteomes" id="UP001185092"/>
    </source>
</evidence>
<keyword evidence="1" id="KW-0378">Hydrolase</keyword>
<protein>
    <submittedName>
        <fullName evidence="4">Pimeloyl-ACP methyl ester carboxylesterase</fullName>
    </submittedName>
</protein>
<dbReference type="GO" id="GO:0052689">
    <property type="term" value="F:carboxylic ester hydrolase activity"/>
    <property type="evidence" value="ECO:0007669"/>
    <property type="project" value="UniProtKB-ARBA"/>
</dbReference>
<organism evidence="4 5">
    <name type="scientific">Aureibacter tunicatorum</name>
    <dbReference type="NCBI Taxonomy" id="866807"/>
    <lineage>
        <taxon>Bacteria</taxon>
        <taxon>Pseudomonadati</taxon>
        <taxon>Bacteroidota</taxon>
        <taxon>Cytophagia</taxon>
        <taxon>Cytophagales</taxon>
        <taxon>Persicobacteraceae</taxon>
        <taxon>Aureibacter</taxon>
    </lineage>
</organism>
<dbReference type="PANTHER" id="PTHR22946:SF9">
    <property type="entry name" value="POLYKETIDE TRANSFERASE AF380"/>
    <property type="match status" value="1"/>
</dbReference>
<comment type="similarity">
    <text evidence="2">Belongs to the AB hydrolase superfamily. FUS2 hydrolase family.</text>
</comment>
<keyword evidence="5" id="KW-1185">Reference proteome</keyword>
<evidence type="ECO:0000313" key="4">
    <source>
        <dbReference type="EMBL" id="MDR6237805.1"/>
    </source>
</evidence>
<evidence type="ECO:0000256" key="1">
    <source>
        <dbReference type="ARBA" id="ARBA00022801"/>
    </source>
</evidence>
<dbReference type="RefSeq" id="WP_309937276.1">
    <property type="nucleotide sequence ID" value="NZ_AP025305.1"/>
</dbReference>
<gene>
    <name evidence="4" type="ORF">HNQ88_000781</name>
</gene>
<dbReference type="InterPro" id="IPR029058">
    <property type="entry name" value="AB_hydrolase_fold"/>
</dbReference>
<evidence type="ECO:0000256" key="2">
    <source>
        <dbReference type="ARBA" id="ARBA00038115"/>
    </source>
</evidence>
<dbReference type="EMBL" id="JAVDQD010000001">
    <property type="protein sequence ID" value="MDR6237805.1"/>
    <property type="molecule type" value="Genomic_DNA"/>
</dbReference>
<dbReference type="InterPro" id="IPR050261">
    <property type="entry name" value="FrsA_esterase"/>
</dbReference>
<accession>A0AAE4BRH6</accession>
<proteinExistence type="inferred from homology"/>
<feature type="domain" description="AB hydrolase-1" evidence="3">
    <location>
        <begin position="34"/>
        <end position="163"/>
    </location>
</feature>
<evidence type="ECO:0000259" key="3">
    <source>
        <dbReference type="Pfam" id="PF00561"/>
    </source>
</evidence>